<evidence type="ECO:0000313" key="1">
    <source>
        <dbReference type="EMBL" id="KAJ0179844.1"/>
    </source>
</evidence>
<protein>
    <submittedName>
        <fullName evidence="1">Uncharacterized protein</fullName>
    </submittedName>
</protein>
<organism evidence="1 2">
    <name type="scientific">Dendrolimus kikuchii</name>
    <dbReference type="NCBI Taxonomy" id="765133"/>
    <lineage>
        <taxon>Eukaryota</taxon>
        <taxon>Metazoa</taxon>
        <taxon>Ecdysozoa</taxon>
        <taxon>Arthropoda</taxon>
        <taxon>Hexapoda</taxon>
        <taxon>Insecta</taxon>
        <taxon>Pterygota</taxon>
        <taxon>Neoptera</taxon>
        <taxon>Endopterygota</taxon>
        <taxon>Lepidoptera</taxon>
        <taxon>Glossata</taxon>
        <taxon>Ditrysia</taxon>
        <taxon>Bombycoidea</taxon>
        <taxon>Lasiocampidae</taxon>
        <taxon>Dendrolimus</taxon>
    </lineage>
</organism>
<name>A0ACC1D7X8_9NEOP</name>
<accession>A0ACC1D7X8</accession>
<gene>
    <name evidence="1" type="ORF">K1T71_004435</name>
</gene>
<sequence length="76" mass="8797">MSSPTSKLVLALSCSITIGIVSYVHLKQKIDREKMHEGVVRDIERQQRRKIENLYMLQKQNELTKQLKKELGATSQ</sequence>
<keyword evidence="2" id="KW-1185">Reference proteome</keyword>
<reference evidence="1 2" key="1">
    <citation type="journal article" date="2021" name="Front. Genet.">
        <title>Chromosome-Level Genome Assembly Reveals Significant Gene Expansion in the Toll and IMD Signaling Pathways of Dendrolimus kikuchii.</title>
        <authorList>
            <person name="Zhou J."/>
            <person name="Wu P."/>
            <person name="Xiong Z."/>
            <person name="Liu N."/>
            <person name="Zhao N."/>
            <person name="Ji M."/>
            <person name="Qiu Y."/>
            <person name="Yang B."/>
        </authorList>
    </citation>
    <scope>NUCLEOTIDE SEQUENCE [LARGE SCALE GENOMIC DNA]</scope>
    <source>
        <strain evidence="1">Ann1</strain>
    </source>
</reference>
<dbReference type="EMBL" id="CM034393">
    <property type="protein sequence ID" value="KAJ0179844.1"/>
    <property type="molecule type" value="Genomic_DNA"/>
</dbReference>
<comment type="caution">
    <text evidence="1">The sequence shown here is derived from an EMBL/GenBank/DDBJ whole genome shotgun (WGS) entry which is preliminary data.</text>
</comment>
<dbReference type="Proteomes" id="UP000824533">
    <property type="component" value="Linkage Group LG07"/>
</dbReference>
<proteinExistence type="predicted"/>
<evidence type="ECO:0000313" key="2">
    <source>
        <dbReference type="Proteomes" id="UP000824533"/>
    </source>
</evidence>